<organism evidence="2 3">
    <name type="scientific">Stereum hirsutum (strain FP-91666)</name>
    <name type="common">White-rot fungus</name>
    <dbReference type="NCBI Taxonomy" id="721885"/>
    <lineage>
        <taxon>Eukaryota</taxon>
        <taxon>Fungi</taxon>
        <taxon>Dikarya</taxon>
        <taxon>Basidiomycota</taxon>
        <taxon>Agaricomycotina</taxon>
        <taxon>Agaricomycetes</taxon>
        <taxon>Russulales</taxon>
        <taxon>Stereaceae</taxon>
        <taxon>Stereum</taxon>
    </lineage>
</organism>
<dbReference type="Proteomes" id="UP000053927">
    <property type="component" value="Unassembled WGS sequence"/>
</dbReference>
<accession>R7RY23</accession>
<dbReference type="RefSeq" id="XP_007310832.1">
    <property type="nucleotide sequence ID" value="XM_007310770.1"/>
</dbReference>
<feature type="region of interest" description="Disordered" evidence="1">
    <location>
        <begin position="1"/>
        <end position="28"/>
    </location>
</feature>
<protein>
    <submittedName>
        <fullName evidence="2">Uncharacterized protein</fullName>
    </submittedName>
</protein>
<dbReference type="AlphaFoldDB" id="R7RY23"/>
<name>R7RY23_STEHR</name>
<dbReference type="OMA" id="TRSTHET"/>
<reference evidence="3" key="1">
    <citation type="journal article" date="2012" name="Science">
        <title>The Paleozoic origin of enzymatic lignin decomposition reconstructed from 31 fungal genomes.</title>
        <authorList>
            <person name="Floudas D."/>
            <person name="Binder M."/>
            <person name="Riley R."/>
            <person name="Barry K."/>
            <person name="Blanchette R.A."/>
            <person name="Henrissat B."/>
            <person name="Martinez A.T."/>
            <person name="Otillar R."/>
            <person name="Spatafora J.W."/>
            <person name="Yadav J.S."/>
            <person name="Aerts A."/>
            <person name="Benoit I."/>
            <person name="Boyd A."/>
            <person name="Carlson A."/>
            <person name="Copeland A."/>
            <person name="Coutinho P.M."/>
            <person name="de Vries R.P."/>
            <person name="Ferreira P."/>
            <person name="Findley K."/>
            <person name="Foster B."/>
            <person name="Gaskell J."/>
            <person name="Glotzer D."/>
            <person name="Gorecki P."/>
            <person name="Heitman J."/>
            <person name="Hesse C."/>
            <person name="Hori C."/>
            <person name="Igarashi K."/>
            <person name="Jurgens J.A."/>
            <person name="Kallen N."/>
            <person name="Kersten P."/>
            <person name="Kohler A."/>
            <person name="Kuees U."/>
            <person name="Kumar T.K.A."/>
            <person name="Kuo A."/>
            <person name="LaButti K."/>
            <person name="Larrondo L.F."/>
            <person name="Lindquist E."/>
            <person name="Ling A."/>
            <person name="Lombard V."/>
            <person name="Lucas S."/>
            <person name="Lundell T."/>
            <person name="Martin R."/>
            <person name="McLaughlin D.J."/>
            <person name="Morgenstern I."/>
            <person name="Morin E."/>
            <person name="Murat C."/>
            <person name="Nagy L.G."/>
            <person name="Nolan M."/>
            <person name="Ohm R.A."/>
            <person name="Patyshakuliyeva A."/>
            <person name="Rokas A."/>
            <person name="Ruiz-Duenas F.J."/>
            <person name="Sabat G."/>
            <person name="Salamov A."/>
            <person name="Samejima M."/>
            <person name="Schmutz J."/>
            <person name="Slot J.C."/>
            <person name="St John F."/>
            <person name="Stenlid J."/>
            <person name="Sun H."/>
            <person name="Sun S."/>
            <person name="Syed K."/>
            <person name="Tsang A."/>
            <person name="Wiebenga A."/>
            <person name="Young D."/>
            <person name="Pisabarro A."/>
            <person name="Eastwood D.C."/>
            <person name="Martin F."/>
            <person name="Cullen D."/>
            <person name="Grigoriev I.V."/>
            <person name="Hibbett D.S."/>
        </authorList>
    </citation>
    <scope>NUCLEOTIDE SEQUENCE [LARGE SCALE GENOMIC DNA]</scope>
    <source>
        <strain evidence="3">FP-91666</strain>
    </source>
</reference>
<gene>
    <name evidence="2" type="ORF">STEHIDRAFT_116073</name>
</gene>
<dbReference type="PANTHER" id="PTHR33266:SF1">
    <property type="entry name" value="F-BOX DOMAIN-CONTAINING PROTEIN"/>
    <property type="match status" value="1"/>
</dbReference>
<evidence type="ECO:0000256" key="1">
    <source>
        <dbReference type="SAM" id="MobiDB-lite"/>
    </source>
</evidence>
<sequence>MSHSTASDTSDDLPPLKQASYTIDSDDEDASNTHILRKLNDWPRTPPQVLDDEQLAKLFDAIIKYSFTTPPADPAWTAMAQSNKFKDHALELALIIEPTLKRWLQRCWKTGDFTIIRGAARTSAFLSKEPPTKRAPTNINTGATVDKSKLITLDMAWKTPYQGDYHRQLYEMICAMKTEGDTKDYSNTASIIQSSGCGKSRIVDEQADLVFTIPLNLWGANKPTQLSYPPPDTAIRHALVLPLQDETRQQLRYHTFFLCLFASTRKVVDGMIKETPTMTYDELAHQWRMHLWPSSAGGKMQSCRDEFHGGVVRGVEIEEASLKREVLREARAVIPGETMSETENDLSDAAISLAALLCAEKRAGAELDNLLKSLETVWDPTRPNRSVKLVVYFDEAHELTKTQVTKSSPSITLYDVLLSVLNEHVTKPFFVLFLSTSFDVARFAPSPTAMFGSSRAFQSDAHHAPITETPFDCYPKLLIEPDTYTLRDVLSISFMAKFGRPLFWTMLHNLTDDDLTKLTKNIVELARRKLLGPIVDLNARPESFGDTARLAIIDVRLCLAYDPLNTRLVFDKTSELVAHHMRLAYSVPKHGVYFRSGYSSEPILAEAATVQLNAWRKSNSAIMIDTLNHHMSSGLLDRSERTEVVARALITEAYDRATLRCRKDAGSPLSFGCGAVEFIEELYRDHGTITEAHPDNVSGGVTFREAFKHARLRITQWVRVEDDHELSTESMAAAFIRGYAFICRRGASFVDLVVPLLLWDKKIGELSYQCWDLGFFPRSDSDANTFMERAAKRPYITIVMDLGSQNSLPEYARFPAKASDQKATEAVQNTNVQRTKSTPRNTHPRYAILATGCSDTVYAVIHRDHRTKWQLLLHQDNLLGGHPRPHSIPSVRNMKPFWSFGPESYAWYKSAVLNRKLEAHEPGSGKEDQGTLCVPMYEETVDDTSEGGGYRLGWEAGEDYGWC</sequence>
<keyword evidence="3" id="KW-1185">Reference proteome</keyword>
<dbReference type="EMBL" id="JH687399">
    <property type="protein sequence ID" value="EIM80234.1"/>
    <property type="molecule type" value="Genomic_DNA"/>
</dbReference>
<dbReference type="OrthoDB" id="3270019at2759"/>
<dbReference type="eggNOG" id="ENOG502S6K1">
    <property type="taxonomic scope" value="Eukaryota"/>
</dbReference>
<evidence type="ECO:0000313" key="2">
    <source>
        <dbReference type="EMBL" id="EIM80234.1"/>
    </source>
</evidence>
<dbReference type="KEGG" id="shs:STEHIDRAFT_116073"/>
<evidence type="ECO:0000313" key="3">
    <source>
        <dbReference type="Proteomes" id="UP000053927"/>
    </source>
</evidence>
<dbReference type="GeneID" id="18795845"/>
<proteinExistence type="predicted"/>
<dbReference type="PANTHER" id="PTHR33266">
    <property type="entry name" value="CHROMOSOME 15, WHOLE GENOME SHOTGUN SEQUENCE"/>
    <property type="match status" value="1"/>
</dbReference>